<dbReference type="GO" id="GO:0016887">
    <property type="term" value="F:ATP hydrolysis activity"/>
    <property type="evidence" value="ECO:0007669"/>
    <property type="project" value="InterPro"/>
</dbReference>
<name>A0AAW9K1E9_CARML</name>
<dbReference type="GO" id="GO:0005524">
    <property type="term" value="F:ATP binding"/>
    <property type="evidence" value="ECO:0007669"/>
    <property type="project" value="UniProtKB-KW"/>
</dbReference>
<evidence type="ECO:0000256" key="1">
    <source>
        <dbReference type="ARBA" id="ARBA00005417"/>
    </source>
</evidence>
<sequence length="301" mass="33763">MEISIENISKKFKQKKAVVDFSLKIQANECVALIGPNGAGKTTLLKIIVGILEASEGTIYLNDQKSTTQKKKIGYLPQTPQFFQWMTAEETLFFMGSLSNMSAIELDREIPLVLKKVGLHDSGKIKISQFSGGMKQRLGIAQAILHKPSFLVMDEPVSALDPIGRREVIAILNEIKKETAIIFSTHILNDASEICDRFCLIKKGHKVLDTTLDELYDANSKNQFVVKYKGDGSRWLEHVRQLSFVIEVSEKKQEAIISVTDSAQNKIKILSSVVEVNLDVISFEVRQESIEDIFFKEVLAE</sequence>
<evidence type="ECO:0000313" key="7">
    <source>
        <dbReference type="Proteomes" id="UP001290462"/>
    </source>
</evidence>
<dbReference type="InterPro" id="IPR027417">
    <property type="entry name" value="P-loop_NTPase"/>
</dbReference>
<evidence type="ECO:0000313" key="6">
    <source>
        <dbReference type="EMBL" id="MDZ5758189.1"/>
    </source>
</evidence>
<organism evidence="6 7">
    <name type="scientific">Carnobacterium maltaromaticum</name>
    <name type="common">Carnobacterium piscicola</name>
    <dbReference type="NCBI Taxonomy" id="2751"/>
    <lineage>
        <taxon>Bacteria</taxon>
        <taxon>Bacillati</taxon>
        <taxon>Bacillota</taxon>
        <taxon>Bacilli</taxon>
        <taxon>Lactobacillales</taxon>
        <taxon>Carnobacteriaceae</taxon>
        <taxon>Carnobacterium</taxon>
    </lineage>
</organism>
<dbReference type="GeneID" id="83605767"/>
<feature type="domain" description="ABC transporter" evidence="5">
    <location>
        <begin position="3"/>
        <end position="228"/>
    </location>
</feature>
<accession>A0AAW9K1E9</accession>
<gene>
    <name evidence="6" type="ORF">RAK27_05900</name>
</gene>
<dbReference type="PROSITE" id="PS50893">
    <property type="entry name" value="ABC_TRANSPORTER_2"/>
    <property type="match status" value="1"/>
</dbReference>
<proteinExistence type="inferred from homology"/>
<dbReference type="PANTHER" id="PTHR43335:SF11">
    <property type="entry name" value="ABC TRANSPORTER RELATED"/>
    <property type="match status" value="1"/>
</dbReference>
<protein>
    <submittedName>
        <fullName evidence="6">ABC transporter ATP-binding protein</fullName>
    </submittedName>
</protein>
<keyword evidence="4 6" id="KW-0067">ATP-binding</keyword>
<dbReference type="InterPro" id="IPR017871">
    <property type="entry name" value="ABC_transporter-like_CS"/>
</dbReference>
<comment type="caution">
    <text evidence="6">The sequence shown here is derived from an EMBL/GenBank/DDBJ whole genome shotgun (WGS) entry which is preliminary data.</text>
</comment>
<dbReference type="SUPFAM" id="SSF52540">
    <property type="entry name" value="P-loop containing nucleoside triphosphate hydrolases"/>
    <property type="match status" value="1"/>
</dbReference>
<evidence type="ECO:0000256" key="4">
    <source>
        <dbReference type="ARBA" id="ARBA00022840"/>
    </source>
</evidence>
<dbReference type="Pfam" id="PF00005">
    <property type="entry name" value="ABC_tran"/>
    <property type="match status" value="1"/>
</dbReference>
<keyword evidence="2" id="KW-0813">Transport</keyword>
<dbReference type="InterPro" id="IPR025302">
    <property type="entry name" value="DrrA1/2-like_C"/>
</dbReference>
<dbReference type="InterPro" id="IPR003593">
    <property type="entry name" value="AAA+_ATPase"/>
</dbReference>
<dbReference type="SMART" id="SM00382">
    <property type="entry name" value="AAA"/>
    <property type="match status" value="1"/>
</dbReference>
<evidence type="ECO:0000256" key="3">
    <source>
        <dbReference type="ARBA" id="ARBA00022741"/>
    </source>
</evidence>
<dbReference type="AlphaFoldDB" id="A0AAW9K1E9"/>
<dbReference type="RefSeq" id="WP_035063756.1">
    <property type="nucleotide sequence ID" value="NZ_CAJGUS010000013.1"/>
</dbReference>
<dbReference type="CDD" id="cd03230">
    <property type="entry name" value="ABC_DR_subfamily_A"/>
    <property type="match status" value="1"/>
</dbReference>
<dbReference type="Pfam" id="PF13732">
    <property type="entry name" value="DrrA1-3_C"/>
    <property type="match status" value="1"/>
</dbReference>
<dbReference type="EMBL" id="JAVBVO010000003">
    <property type="protein sequence ID" value="MDZ5758189.1"/>
    <property type="molecule type" value="Genomic_DNA"/>
</dbReference>
<dbReference type="PANTHER" id="PTHR43335">
    <property type="entry name" value="ABC TRANSPORTER, ATP-BINDING PROTEIN"/>
    <property type="match status" value="1"/>
</dbReference>
<evidence type="ECO:0000259" key="5">
    <source>
        <dbReference type="PROSITE" id="PS50893"/>
    </source>
</evidence>
<dbReference type="Proteomes" id="UP001290462">
    <property type="component" value="Unassembled WGS sequence"/>
</dbReference>
<comment type="similarity">
    <text evidence="1">Belongs to the ABC transporter superfamily.</text>
</comment>
<evidence type="ECO:0000256" key="2">
    <source>
        <dbReference type="ARBA" id="ARBA00022448"/>
    </source>
</evidence>
<dbReference type="InterPro" id="IPR003439">
    <property type="entry name" value="ABC_transporter-like_ATP-bd"/>
</dbReference>
<dbReference type="Gene3D" id="3.40.50.300">
    <property type="entry name" value="P-loop containing nucleotide triphosphate hydrolases"/>
    <property type="match status" value="1"/>
</dbReference>
<dbReference type="PROSITE" id="PS00211">
    <property type="entry name" value="ABC_TRANSPORTER_1"/>
    <property type="match status" value="1"/>
</dbReference>
<keyword evidence="3" id="KW-0547">Nucleotide-binding</keyword>
<reference evidence="6" key="1">
    <citation type="submission" date="2023-08" db="EMBL/GenBank/DDBJ databases">
        <title>Genomic characterization of piscicolin 126 produced by Carnobacterium maltaromaticum CM22 strain isolated from salmon (Salmo salar).</title>
        <authorList>
            <person name="Gonzalez-Gragera E."/>
            <person name="Garcia-Lopez J.D."/>
            <person name="Teso-Perez C."/>
            <person name="Gimenez-Hernandez I."/>
            <person name="Peralta-Sanchez J.M."/>
            <person name="Valdivia E."/>
            <person name="Montalban-Lopez M."/>
            <person name="Martin-Platero A.M."/>
            <person name="Banos A."/>
            <person name="Martinez-Bueno M."/>
        </authorList>
    </citation>
    <scope>NUCLEOTIDE SEQUENCE</scope>
    <source>
        <strain evidence="6">CM22</strain>
    </source>
</reference>